<dbReference type="EMBL" id="JACCCC010000001">
    <property type="protein sequence ID" value="NYE45159.1"/>
    <property type="molecule type" value="Genomic_DNA"/>
</dbReference>
<dbReference type="GO" id="GO:0004252">
    <property type="term" value="F:serine-type endopeptidase activity"/>
    <property type="evidence" value="ECO:0007669"/>
    <property type="project" value="UniProtKB-UniRule"/>
</dbReference>
<evidence type="ECO:0000256" key="4">
    <source>
        <dbReference type="ARBA" id="ARBA00022825"/>
    </source>
</evidence>
<evidence type="ECO:0000313" key="11">
    <source>
        <dbReference type="Proteomes" id="UP000589036"/>
    </source>
</evidence>
<dbReference type="InterPro" id="IPR000209">
    <property type="entry name" value="Peptidase_S8/S53_dom"/>
</dbReference>
<keyword evidence="3 5" id="KW-0378">Hydrolase</keyword>
<gene>
    <name evidence="10" type="ORF">HDA32_000279</name>
</gene>
<dbReference type="Gene3D" id="3.40.50.200">
    <property type="entry name" value="Peptidase S8/S53 domain"/>
    <property type="match status" value="1"/>
</dbReference>
<dbReference type="InterPro" id="IPR050131">
    <property type="entry name" value="Peptidase_S8_subtilisin-like"/>
</dbReference>
<feature type="transmembrane region" description="Helical" evidence="7">
    <location>
        <begin position="361"/>
        <end position="382"/>
    </location>
</feature>
<sequence>MRTKRTGTFVALGTCAAIIGGQLTAAAPAAADTEAGNLRYDQWGLEAVEAAEAWEESRGSGVTVALLDTGVDDTHPDLADTVTLGPDYTGQDLEPGDEHYGEHGTMMAGIIAANGHGKEHSGGVMGVAPEAGILSIRVALEEDDPGRDDPEARAARSEALAKGVRHAVDQGAQVISMSIGDASGDYEGSEAEQEAIDYAERSGVVVIASGGNGGAAGEPAYPAAYDGVLAVGSVDADLRVSEFSSLQDHIALTAPGEEIATTGPGGRYLNATGTSAAAAFVTGVAALIRSAHPQLRPDQVVEALLAGAQPPAGAQTGGGYGAGVISAPEALAAAGRTAEDVPPFNPELAQNGDDGLPVPAWTLWAGAAALVLVLGAVGIVLLRRSMVNPYGLPEREEDRGPAAPRRGRRRARGGGRRRLGGRRRR</sequence>
<dbReference type="GO" id="GO:0006508">
    <property type="term" value="P:proteolysis"/>
    <property type="evidence" value="ECO:0007669"/>
    <property type="project" value="UniProtKB-KW"/>
</dbReference>
<evidence type="ECO:0000256" key="5">
    <source>
        <dbReference type="PROSITE-ProRule" id="PRU01240"/>
    </source>
</evidence>
<dbReference type="PANTHER" id="PTHR43806:SF11">
    <property type="entry name" value="CEREVISIN-RELATED"/>
    <property type="match status" value="1"/>
</dbReference>
<feature type="signal peptide" evidence="8">
    <location>
        <begin position="1"/>
        <end position="25"/>
    </location>
</feature>
<reference evidence="10 11" key="1">
    <citation type="submission" date="2020-07" db="EMBL/GenBank/DDBJ databases">
        <title>Sequencing the genomes of 1000 actinobacteria strains.</title>
        <authorList>
            <person name="Klenk H.-P."/>
        </authorList>
    </citation>
    <scope>NUCLEOTIDE SEQUENCE [LARGE SCALE GENOMIC DNA]</scope>
    <source>
        <strain evidence="10 11">CXB654</strain>
    </source>
</reference>
<feature type="active site" description="Charge relay system" evidence="5">
    <location>
        <position position="275"/>
    </location>
</feature>
<name>A0A852TMI6_9ACTN</name>
<keyword evidence="4 5" id="KW-0720">Serine protease</keyword>
<dbReference type="PRINTS" id="PR00723">
    <property type="entry name" value="SUBTILISIN"/>
</dbReference>
<evidence type="ECO:0000256" key="7">
    <source>
        <dbReference type="SAM" id="Phobius"/>
    </source>
</evidence>
<keyword evidence="7" id="KW-0812">Transmembrane</keyword>
<dbReference type="Pfam" id="PF00082">
    <property type="entry name" value="Peptidase_S8"/>
    <property type="match status" value="1"/>
</dbReference>
<keyword evidence="7" id="KW-0472">Membrane</keyword>
<keyword evidence="7" id="KW-1133">Transmembrane helix</keyword>
<feature type="chain" id="PRO_5038364001" evidence="8">
    <location>
        <begin position="26"/>
        <end position="425"/>
    </location>
</feature>
<dbReference type="Proteomes" id="UP000589036">
    <property type="component" value="Unassembled WGS sequence"/>
</dbReference>
<accession>A0A852TMI6</accession>
<dbReference type="SUPFAM" id="SSF52743">
    <property type="entry name" value="Subtilisin-like"/>
    <property type="match status" value="1"/>
</dbReference>
<evidence type="ECO:0000256" key="2">
    <source>
        <dbReference type="ARBA" id="ARBA00022670"/>
    </source>
</evidence>
<dbReference type="PROSITE" id="PS51892">
    <property type="entry name" value="SUBTILASE"/>
    <property type="match status" value="1"/>
</dbReference>
<keyword evidence="2 5" id="KW-0645">Protease</keyword>
<dbReference type="PANTHER" id="PTHR43806">
    <property type="entry name" value="PEPTIDASE S8"/>
    <property type="match status" value="1"/>
</dbReference>
<feature type="domain" description="Peptidase S8/S53" evidence="9">
    <location>
        <begin position="59"/>
        <end position="320"/>
    </location>
</feature>
<evidence type="ECO:0000313" key="10">
    <source>
        <dbReference type="EMBL" id="NYE45159.1"/>
    </source>
</evidence>
<evidence type="ECO:0000256" key="6">
    <source>
        <dbReference type="SAM" id="MobiDB-lite"/>
    </source>
</evidence>
<feature type="compositionally biased region" description="Basic residues" evidence="6">
    <location>
        <begin position="405"/>
        <end position="425"/>
    </location>
</feature>
<comment type="caution">
    <text evidence="10">The sequence shown here is derived from an EMBL/GenBank/DDBJ whole genome shotgun (WGS) entry which is preliminary data.</text>
</comment>
<feature type="active site" description="Charge relay system" evidence="5">
    <location>
        <position position="103"/>
    </location>
</feature>
<proteinExistence type="inferred from homology"/>
<comment type="similarity">
    <text evidence="1 5">Belongs to the peptidase S8 family.</text>
</comment>
<keyword evidence="11" id="KW-1185">Reference proteome</keyword>
<dbReference type="InterPro" id="IPR023827">
    <property type="entry name" value="Peptidase_S8_Asp-AS"/>
</dbReference>
<evidence type="ECO:0000259" key="9">
    <source>
        <dbReference type="Pfam" id="PF00082"/>
    </source>
</evidence>
<dbReference type="InterPro" id="IPR036852">
    <property type="entry name" value="Peptidase_S8/S53_dom_sf"/>
</dbReference>
<feature type="region of interest" description="Disordered" evidence="6">
    <location>
        <begin position="391"/>
        <end position="425"/>
    </location>
</feature>
<evidence type="ECO:0000256" key="8">
    <source>
        <dbReference type="SAM" id="SignalP"/>
    </source>
</evidence>
<feature type="active site" description="Charge relay system" evidence="5">
    <location>
        <position position="68"/>
    </location>
</feature>
<protein>
    <submittedName>
        <fullName evidence="10">Type VII secretion-associated serine protease mycosin</fullName>
    </submittedName>
</protein>
<dbReference type="PROSITE" id="PS00136">
    <property type="entry name" value="SUBTILASE_ASP"/>
    <property type="match status" value="1"/>
</dbReference>
<evidence type="ECO:0000256" key="1">
    <source>
        <dbReference type="ARBA" id="ARBA00011073"/>
    </source>
</evidence>
<organism evidence="10 11">
    <name type="scientific">Spinactinospora alkalitolerans</name>
    <dbReference type="NCBI Taxonomy" id="687207"/>
    <lineage>
        <taxon>Bacteria</taxon>
        <taxon>Bacillati</taxon>
        <taxon>Actinomycetota</taxon>
        <taxon>Actinomycetes</taxon>
        <taxon>Streptosporangiales</taxon>
        <taxon>Nocardiopsidaceae</taxon>
        <taxon>Spinactinospora</taxon>
    </lineage>
</organism>
<dbReference type="AlphaFoldDB" id="A0A852TMI6"/>
<evidence type="ECO:0000256" key="3">
    <source>
        <dbReference type="ARBA" id="ARBA00022801"/>
    </source>
</evidence>
<dbReference type="RefSeq" id="WP_179641435.1">
    <property type="nucleotide sequence ID" value="NZ_BAAAYY010000005.1"/>
</dbReference>
<keyword evidence="8" id="KW-0732">Signal</keyword>
<dbReference type="InterPro" id="IPR015500">
    <property type="entry name" value="Peptidase_S8_subtilisin-rel"/>
</dbReference>